<keyword evidence="4" id="KW-0597">Phosphoprotein</keyword>
<dbReference type="AlphaFoldDB" id="A0A172TNX3"/>
<dbReference type="InterPro" id="IPR020449">
    <property type="entry name" value="Tscrpt_reg_AraC-type_HTH"/>
</dbReference>
<dbReference type="GO" id="GO:0003700">
    <property type="term" value="F:DNA-binding transcription factor activity"/>
    <property type="evidence" value="ECO:0007669"/>
    <property type="project" value="InterPro"/>
</dbReference>
<protein>
    <recommendedName>
        <fullName evidence="9">AraC family transcriptional regulator</fullName>
    </recommendedName>
</protein>
<evidence type="ECO:0000256" key="4">
    <source>
        <dbReference type="PROSITE-ProRule" id="PRU00169"/>
    </source>
</evidence>
<evidence type="ECO:0000259" key="5">
    <source>
        <dbReference type="PROSITE" id="PS01124"/>
    </source>
</evidence>
<dbReference type="Gene3D" id="1.10.10.60">
    <property type="entry name" value="Homeodomain-like"/>
    <property type="match status" value="2"/>
</dbReference>
<dbReference type="PROSITE" id="PS01124">
    <property type="entry name" value="HTH_ARAC_FAMILY_2"/>
    <property type="match status" value="1"/>
</dbReference>
<evidence type="ECO:0000256" key="2">
    <source>
        <dbReference type="ARBA" id="ARBA00023125"/>
    </source>
</evidence>
<dbReference type="InterPro" id="IPR009057">
    <property type="entry name" value="Homeodomain-like_sf"/>
</dbReference>
<dbReference type="STRING" id="1178515.SY83_22035"/>
<evidence type="ECO:0000259" key="6">
    <source>
        <dbReference type="PROSITE" id="PS50110"/>
    </source>
</evidence>
<dbReference type="CDD" id="cd17536">
    <property type="entry name" value="REC_YesN-like"/>
    <property type="match status" value="1"/>
</dbReference>
<dbReference type="InterPro" id="IPR001789">
    <property type="entry name" value="Sig_transdc_resp-reg_receiver"/>
</dbReference>
<dbReference type="SMART" id="SM00342">
    <property type="entry name" value="HTH_ARAC"/>
    <property type="match status" value="1"/>
</dbReference>
<keyword evidence="8" id="KW-1185">Reference proteome</keyword>
<dbReference type="PATRIC" id="fig|1178515.4.peg.4467"/>
<dbReference type="Pfam" id="PF00072">
    <property type="entry name" value="Response_reg"/>
    <property type="match status" value="1"/>
</dbReference>
<dbReference type="PRINTS" id="PR00032">
    <property type="entry name" value="HTHARAC"/>
</dbReference>
<dbReference type="GO" id="GO:0043565">
    <property type="term" value="F:sequence-specific DNA binding"/>
    <property type="evidence" value="ECO:0007669"/>
    <property type="project" value="InterPro"/>
</dbReference>
<dbReference type="KEGG" id="pswu:SY83_22035"/>
<sequence>MYSMLIVDDEDYAVRGIKEGVDWSELAIHTLYEAYDAEQAIDLLLTQTIDIVIADIEMPMMNGLELLEWMNEHSPSTITLFLTGHADFHYAKEAIRLGGFDYLLKPIEHDELKRIVALAIQETTRNKRNEEVDDLYTKYLRMWESRLPSMVDHFWQELLERNKPYDEEQWTQVSEQLRIPFQFRDSLIAILISVEQWKKEFSGRDEEIMMYALRSAAQDIFINNRKGQVFQDSGGSIWVVLAAEHTLPVDWAADSDSFINACNEYFYCSASCYISNPVNIGELAGAFGDLLSMERYNVKDTNTVQYQGTSLPDLPVYTVPWLPNWLPLLDMMKREEIVQKVDLTIQQLRESKSDHFELIAAMVHGTTYILYCACHKKGLLLSTLKPAYAVQESPRNLAELRDWMLRMFQTYFDAAGGNNDDHSAIITKIKHYVKDHLHEELTRESISAQVYLNSAYMSRLFKVETGEALFDFIVQARMEKARELLRHSAHSISNIAVSVGYTHFSHFSGMFKKVYGVTPKEYRKRYQE</sequence>
<evidence type="ECO:0000256" key="1">
    <source>
        <dbReference type="ARBA" id="ARBA00023015"/>
    </source>
</evidence>
<dbReference type="Pfam" id="PF12833">
    <property type="entry name" value="HTH_18"/>
    <property type="match status" value="1"/>
</dbReference>
<keyword evidence="1" id="KW-0805">Transcription regulation</keyword>
<proteinExistence type="predicted"/>
<dbReference type="PANTHER" id="PTHR43280:SF2">
    <property type="entry name" value="HTH-TYPE TRANSCRIPTIONAL REGULATOR EXSA"/>
    <property type="match status" value="1"/>
</dbReference>
<dbReference type="PROSITE" id="PS50110">
    <property type="entry name" value="RESPONSE_REGULATORY"/>
    <property type="match status" value="1"/>
</dbReference>
<dbReference type="EMBL" id="CP011388">
    <property type="protein sequence ID" value="ANE48517.1"/>
    <property type="molecule type" value="Genomic_DNA"/>
</dbReference>
<organism evidence="7 8">
    <name type="scientific">Paenibacillus swuensis</name>
    <dbReference type="NCBI Taxonomy" id="1178515"/>
    <lineage>
        <taxon>Bacteria</taxon>
        <taxon>Bacillati</taxon>
        <taxon>Bacillota</taxon>
        <taxon>Bacilli</taxon>
        <taxon>Bacillales</taxon>
        <taxon>Paenibacillaceae</taxon>
        <taxon>Paenibacillus</taxon>
    </lineage>
</organism>
<dbReference type="RefSeq" id="WP_068610473.1">
    <property type="nucleotide sequence ID" value="NZ_CP011388.1"/>
</dbReference>
<dbReference type="PROSITE" id="PS00041">
    <property type="entry name" value="HTH_ARAC_FAMILY_1"/>
    <property type="match status" value="1"/>
</dbReference>
<dbReference type="GO" id="GO:0000160">
    <property type="term" value="P:phosphorelay signal transduction system"/>
    <property type="evidence" value="ECO:0007669"/>
    <property type="project" value="InterPro"/>
</dbReference>
<evidence type="ECO:0000313" key="8">
    <source>
        <dbReference type="Proteomes" id="UP000076927"/>
    </source>
</evidence>
<dbReference type="InterPro" id="IPR011006">
    <property type="entry name" value="CheY-like_superfamily"/>
</dbReference>
<accession>A0A172TNX3</accession>
<dbReference type="OrthoDB" id="1974963at2"/>
<dbReference type="InterPro" id="IPR018060">
    <property type="entry name" value="HTH_AraC"/>
</dbReference>
<feature type="modified residue" description="4-aspartylphosphate" evidence="4">
    <location>
        <position position="55"/>
    </location>
</feature>
<feature type="domain" description="Response regulatory" evidence="6">
    <location>
        <begin position="3"/>
        <end position="120"/>
    </location>
</feature>
<dbReference type="SUPFAM" id="SSF52172">
    <property type="entry name" value="CheY-like"/>
    <property type="match status" value="1"/>
</dbReference>
<dbReference type="SUPFAM" id="SSF46689">
    <property type="entry name" value="Homeodomain-like"/>
    <property type="match status" value="2"/>
</dbReference>
<evidence type="ECO:0008006" key="9">
    <source>
        <dbReference type="Google" id="ProtNLM"/>
    </source>
</evidence>
<reference evidence="7 8" key="1">
    <citation type="submission" date="2015-01" db="EMBL/GenBank/DDBJ databases">
        <title>Paenibacillus swuensis/DY6/whole genome sequencing.</title>
        <authorList>
            <person name="Kim M.K."/>
            <person name="Srinivasan S."/>
            <person name="Lee J.-J."/>
        </authorList>
    </citation>
    <scope>NUCLEOTIDE SEQUENCE [LARGE SCALE GENOMIC DNA]</scope>
    <source>
        <strain evidence="7 8">DY6</strain>
    </source>
</reference>
<name>A0A172TNX3_9BACL</name>
<gene>
    <name evidence="7" type="ORF">SY83_22035</name>
</gene>
<keyword evidence="2" id="KW-0238">DNA-binding</keyword>
<dbReference type="InterPro" id="IPR018062">
    <property type="entry name" value="HTH_AraC-typ_CS"/>
</dbReference>
<feature type="domain" description="HTH araC/xylS-type" evidence="5">
    <location>
        <begin position="427"/>
        <end position="525"/>
    </location>
</feature>
<dbReference type="PANTHER" id="PTHR43280">
    <property type="entry name" value="ARAC-FAMILY TRANSCRIPTIONAL REGULATOR"/>
    <property type="match status" value="1"/>
</dbReference>
<dbReference type="Gene3D" id="3.40.50.2300">
    <property type="match status" value="1"/>
</dbReference>
<evidence type="ECO:0000313" key="7">
    <source>
        <dbReference type="EMBL" id="ANE48517.1"/>
    </source>
</evidence>
<dbReference type="Proteomes" id="UP000076927">
    <property type="component" value="Chromosome"/>
</dbReference>
<keyword evidence="3" id="KW-0804">Transcription</keyword>
<evidence type="ECO:0000256" key="3">
    <source>
        <dbReference type="ARBA" id="ARBA00023163"/>
    </source>
</evidence>
<dbReference type="SMART" id="SM00448">
    <property type="entry name" value="REC"/>
    <property type="match status" value="1"/>
</dbReference>